<dbReference type="Proteomes" id="UP000095759">
    <property type="component" value="Unassembled WGS sequence"/>
</dbReference>
<dbReference type="AlphaFoldDB" id="A0A1E5PGP2"/>
<accession>A0A1E5PGP2</accession>
<evidence type="ECO:0000313" key="1">
    <source>
        <dbReference type="EMBL" id="OEJ28689.1"/>
    </source>
</evidence>
<sequence>MIRLPAADTDCWFDEYWIVDSAPVECGRSRPTVKRPQRAGWAGYEYCAAYCERQRSAALDRVPQALWELITT</sequence>
<organism evidence="1 2">
    <name type="scientific">Streptomyces agglomeratus</name>
    <dbReference type="NCBI Taxonomy" id="285458"/>
    <lineage>
        <taxon>Bacteria</taxon>
        <taxon>Bacillati</taxon>
        <taxon>Actinomycetota</taxon>
        <taxon>Actinomycetes</taxon>
        <taxon>Kitasatosporales</taxon>
        <taxon>Streptomycetaceae</taxon>
        <taxon>Streptomyces</taxon>
    </lineage>
</organism>
<name>A0A1E5PGP2_9ACTN</name>
<reference evidence="1 2" key="1">
    <citation type="submission" date="2016-08" db="EMBL/GenBank/DDBJ databases">
        <title>Complete genome sequence of Streptomyces agglomeratus strain 6-3-2, a novel anti-MRSA actinomycete isolated from Wuli of Tebit, China.</title>
        <authorList>
            <person name="Chen X."/>
        </authorList>
    </citation>
    <scope>NUCLEOTIDE SEQUENCE [LARGE SCALE GENOMIC DNA]</scope>
    <source>
        <strain evidence="1 2">6-3-2</strain>
    </source>
</reference>
<dbReference type="EMBL" id="MEHJ01000001">
    <property type="protein sequence ID" value="OEJ28689.1"/>
    <property type="molecule type" value="Genomic_DNA"/>
</dbReference>
<evidence type="ECO:0000313" key="2">
    <source>
        <dbReference type="Proteomes" id="UP000095759"/>
    </source>
</evidence>
<comment type="caution">
    <text evidence="1">The sequence shown here is derived from an EMBL/GenBank/DDBJ whole genome shotgun (WGS) entry which is preliminary data.</text>
</comment>
<protein>
    <submittedName>
        <fullName evidence="1">Uncharacterized protein</fullName>
    </submittedName>
</protein>
<proteinExistence type="predicted"/>
<keyword evidence="2" id="KW-1185">Reference proteome</keyword>
<gene>
    <name evidence="1" type="ORF">AS594_33695</name>
</gene>